<gene>
    <name evidence="3" type="ordered locus">Tpau_2237</name>
</gene>
<evidence type="ECO:0000313" key="3">
    <source>
        <dbReference type="EMBL" id="ADG78846.1"/>
    </source>
</evidence>
<protein>
    <submittedName>
        <fullName evidence="3">Acid phosphatase (Class B)</fullName>
    </submittedName>
</protein>
<reference evidence="3 4" key="2">
    <citation type="journal article" date="2011" name="Stand. Genomic Sci.">
        <title>Complete genome sequence of Tsukamurella paurometabola type strain (no. 33).</title>
        <authorList>
            <person name="Munk A.C."/>
            <person name="Lapidus A."/>
            <person name="Lucas S."/>
            <person name="Nolan M."/>
            <person name="Tice H."/>
            <person name="Cheng J.F."/>
            <person name="Del Rio T.G."/>
            <person name="Goodwin L."/>
            <person name="Pitluck S."/>
            <person name="Liolios K."/>
            <person name="Huntemann M."/>
            <person name="Ivanova N."/>
            <person name="Mavromatis K."/>
            <person name="Mikhailova N."/>
            <person name="Pati A."/>
            <person name="Chen A."/>
            <person name="Palaniappan K."/>
            <person name="Tapia R."/>
            <person name="Han C."/>
            <person name="Land M."/>
            <person name="Hauser L."/>
            <person name="Chang Y.J."/>
            <person name="Jeffries C.D."/>
            <person name="Brettin T."/>
            <person name="Yasawong M."/>
            <person name="Brambilla E.M."/>
            <person name="Rohde M."/>
            <person name="Sikorski J."/>
            <person name="Goker M."/>
            <person name="Detter J.C."/>
            <person name="Woyke T."/>
            <person name="Bristow J."/>
            <person name="Eisen J.A."/>
            <person name="Markowitz V."/>
            <person name="Hugenholtz P."/>
            <person name="Kyrpides N.C."/>
            <person name="Klenk H.P."/>
        </authorList>
    </citation>
    <scope>NUCLEOTIDE SEQUENCE [LARGE SCALE GENOMIC DNA]</scope>
    <source>
        <strain evidence="4">ATCC 8368 / DSM 20162 / CCUG 35730 / CIP 100753 / JCM 10117 / KCTC 9821 / NBRC 16120 / NCIMB 702349 / NCTC 13040</strain>
    </source>
</reference>
<sequence length="190" mass="20408">MTLSFRSRAAARIATVVLAAASIGTLAPATVNAAPPNYDTWRADVRAAMAGGTNWLDQRKQQGGERLAIVLDIDNTALQTDYRPGQATPEVLEFAQHAKQIGFAVLFASYRKSAESATAAVTSVGYPVDAMCPRTPQTAKHATDSKQACREKYTGEGYTITANVGNRPGDFTGGNYEKAFKLPDYDETLQ</sequence>
<keyword evidence="1 2" id="KW-0732">Signal</keyword>
<dbReference type="Pfam" id="PF03767">
    <property type="entry name" value="Acid_phosphat_B"/>
    <property type="match status" value="1"/>
</dbReference>
<dbReference type="SUPFAM" id="SSF56784">
    <property type="entry name" value="HAD-like"/>
    <property type="match status" value="1"/>
</dbReference>
<dbReference type="InterPro" id="IPR005519">
    <property type="entry name" value="Acid_phosphat_B-like"/>
</dbReference>
<dbReference type="RefSeq" id="WP_013126868.1">
    <property type="nucleotide sequence ID" value="NC_014158.1"/>
</dbReference>
<feature type="signal peptide" evidence="2">
    <location>
        <begin position="1"/>
        <end position="33"/>
    </location>
</feature>
<evidence type="ECO:0000256" key="2">
    <source>
        <dbReference type="SAM" id="SignalP"/>
    </source>
</evidence>
<dbReference type="AlphaFoldDB" id="D5UQ76"/>
<dbReference type="HOGENOM" id="CLU_105429_0_0_11"/>
<dbReference type="STRING" id="521096.Tpau_2237"/>
<dbReference type="InterPro" id="IPR023214">
    <property type="entry name" value="HAD_sf"/>
</dbReference>
<accession>D5UQ76</accession>
<dbReference type="EMBL" id="CP001966">
    <property type="protein sequence ID" value="ADG78846.1"/>
    <property type="molecule type" value="Genomic_DNA"/>
</dbReference>
<evidence type="ECO:0000313" key="4">
    <source>
        <dbReference type="Proteomes" id="UP000001213"/>
    </source>
</evidence>
<dbReference type="PANTHER" id="PTHR31284:SF10">
    <property type="entry name" value="ACID PHOSPHATASE-LIKE PROTEIN"/>
    <property type="match status" value="1"/>
</dbReference>
<feature type="chain" id="PRO_5003077964" evidence="2">
    <location>
        <begin position="34"/>
        <end position="190"/>
    </location>
</feature>
<dbReference type="eggNOG" id="COG2503">
    <property type="taxonomic scope" value="Bacteria"/>
</dbReference>
<organism evidence="3 4">
    <name type="scientific">Tsukamurella paurometabola (strain ATCC 8368 / DSM 20162 / CCUG 35730 / CIP 100753 / JCM 10117 / KCTC 9821 / NBRC 16120 / NCIMB 702349 / NCTC 13040)</name>
    <name type="common">Corynebacterium paurometabolum</name>
    <dbReference type="NCBI Taxonomy" id="521096"/>
    <lineage>
        <taxon>Bacteria</taxon>
        <taxon>Bacillati</taxon>
        <taxon>Actinomycetota</taxon>
        <taxon>Actinomycetes</taxon>
        <taxon>Mycobacteriales</taxon>
        <taxon>Tsukamurellaceae</taxon>
        <taxon>Tsukamurella</taxon>
    </lineage>
</organism>
<dbReference type="Gene3D" id="3.40.50.1000">
    <property type="entry name" value="HAD superfamily/HAD-like"/>
    <property type="match status" value="1"/>
</dbReference>
<evidence type="ECO:0000256" key="1">
    <source>
        <dbReference type="ARBA" id="ARBA00022729"/>
    </source>
</evidence>
<dbReference type="PANTHER" id="PTHR31284">
    <property type="entry name" value="ACID PHOSPHATASE-LIKE PROTEIN"/>
    <property type="match status" value="1"/>
</dbReference>
<dbReference type="KEGG" id="tpr:Tpau_2237"/>
<name>D5UQ76_TSUPD</name>
<keyword evidence="4" id="KW-1185">Reference proteome</keyword>
<proteinExistence type="predicted"/>
<dbReference type="InterPro" id="IPR036412">
    <property type="entry name" value="HAD-like_sf"/>
</dbReference>
<reference evidence="4" key="1">
    <citation type="submission" date="2010-03" db="EMBL/GenBank/DDBJ databases">
        <title>The complete chromosome of Tsukamurella paurometabola DSM 20162.</title>
        <authorList>
            <consortium name="US DOE Joint Genome Institute (JGI-PGF)"/>
            <person name="Lucas S."/>
            <person name="Copeland A."/>
            <person name="Lapidus A."/>
            <person name="Glavina del Rio T."/>
            <person name="Dalin E."/>
            <person name="Tice H."/>
            <person name="Bruce D."/>
            <person name="Goodwin L."/>
            <person name="Pitluck S."/>
            <person name="Kyrpides N."/>
            <person name="Mavromatis K."/>
            <person name="Ivanova N."/>
            <person name="Mikhailova N."/>
            <person name="Munk A.C."/>
            <person name="Brettin T."/>
            <person name="Detter J.C."/>
            <person name="Tapia R."/>
            <person name="Han C."/>
            <person name="Larimer F."/>
            <person name="Land M."/>
            <person name="Hauser L."/>
            <person name="Markowitz V."/>
            <person name="Cheng J.-F."/>
            <person name="Hugenholtz P."/>
            <person name="Woyke T."/>
            <person name="Wu D."/>
            <person name="Jando M."/>
            <person name="Brambilla E."/>
            <person name="Klenk H.-P."/>
            <person name="Eisen J.A."/>
        </authorList>
    </citation>
    <scope>NUCLEOTIDE SEQUENCE [LARGE SCALE GENOMIC DNA]</scope>
    <source>
        <strain evidence="4">ATCC 8368 / DSM 20162 / CCUG 35730 / CIP 100753 / JCM 10117 / KCTC 9821 / NBRC 16120 / NCIMB 702349 / NCTC 13040</strain>
    </source>
</reference>
<dbReference type="Proteomes" id="UP000001213">
    <property type="component" value="Chromosome"/>
</dbReference>